<dbReference type="Proteomes" id="UP000325415">
    <property type="component" value="Unassembled WGS sequence"/>
</dbReference>
<feature type="region of interest" description="Disordered" evidence="1">
    <location>
        <begin position="11"/>
        <end position="35"/>
    </location>
</feature>
<feature type="transmembrane region" description="Helical" evidence="2">
    <location>
        <begin position="106"/>
        <end position="128"/>
    </location>
</feature>
<sequence length="266" mass="28916">MQAAIKKEVVTVGQQQRTHNRLGKPSAQDSPQVDVPTNTQAAAALDSESLSDPHEALRLIEHQSRRIGRMFNVFHWKFCLVWGLSWLVGYGVLGFATKATDGVTPWWAWCVAAALLVASVALSVVIGIRGVPGYKSSAQQARRYAKQGAIYGWTWFAAFFFGMGGLSMFVNRFALADEATTILYNMISILLVGVLYMIGGALWNDLSQLIIGVWMIVIAFVLPMLGVIAGFFVMASLGGGAMLLLALWAVTLGSRNASFAPLMGRR</sequence>
<proteinExistence type="predicted"/>
<dbReference type="EMBL" id="QDAG01000004">
    <property type="protein sequence ID" value="KAE8128816.1"/>
    <property type="molecule type" value="Genomic_DNA"/>
</dbReference>
<name>A0A5N6S2Q9_9BIFI</name>
<protein>
    <submittedName>
        <fullName evidence="3">Uncharacterized protein</fullName>
    </submittedName>
</protein>
<organism evidence="3 4">
    <name type="scientific">Bifidobacterium tibiigranuli</name>
    <dbReference type="NCBI Taxonomy" id="2172043"/>
    <lineage>
        <taxon>Bacteria</taxon>
        <taxon>Bacillati</taxon>
        <taxon>Actinomycetota</taxon>
        <taxon>Actinomycetes</taxon>
        <taxon>Bifidobacteriales</taxon>
        <taxon>Bifidobacteriaceae</taxon>
        <taxon>Bifidobacterium</taxon>
    </lineage>
</organism>
<evidence type="ECO:0000256" key="1">
    <source>
        <dbReference type="SAM" id="MobiDB-lite"/>
    </source>
</evidence>
<evidence type="ECO:0000313" key="4">
    <source>
        <dbReference type="Proteomes" id="UP000325415"/>
    </source>
</evidence>
<evidence type="ECO:0000256" key="2">
    <source>
        <dbReference type="SAM" id="Phobius"/>
    </source>
</evidence>
<feature type="transmembrane region" description="Helical" evidence="2">
    <location>
        <begin position="182"/>
        <end position="203"/>
    </location>
</feature>
<reference evidence="3 4" key="1">
    <citation type="submission" date="2018-04" db="EMBL/GenBank/DDBJ databases">
        <authorList>
            <person name="Eckel V.P."/>
            <person name="Vogel R.F."/>
        </authorList>
    </citation>
    <scope>NUCLEOTIDE SEQUENCE [LARGE SCALE GENOMIC DNA]</scope>
    <source>
        <strain evidence="4">TMW 2.1764</strain>
    </source>
</reference>
<keyword evidence="4" id="KW-1185">Reference proteome</keyword>
<feature type="transmembrane region" description="Helical" evidence="2">
    <location>
        <begin position="149"/>
        <end position="170"/>
    </location>
</feature>
<feature type="transmembrane region" description="Helical" evidence="2">
    <location>
        <begin position="241"/>
        <end position="262"/>
    </location>
</feature>
<keyword evidence="2" id="KW-0812">Transmembrane</keyword>
<evidence type="ECO:0000313" key="3">
    <source>
        <dbReference type="EMBL" id="KAE8128816.1"/>
    </source>
</evidence>
<keyword evidence="2" id="KW-0472">Membrane</keyword>
<dbReference type="AlphaFoldDB" id="A0A5N6S2Q9"/>
<gene>
    <name evidence="3" type="ORF">DDE84_05050</name>
</gene>
<keyword evidence="2" id="KW-1133">Transmembrane helix</keyword>
<accession>A0A5N6S2Q9</accession>
<feature type="transmembrane region" description="Helical" evidence="2">
    <location>
        <begin position="74"/>
        <end position="94"/>
    </location>
</feature>
<feature type="transmembrane region" description="Helical" evidence="2">
    <location>
        <begin position="210"/>
        <end position="235"/>
    </location>
</feature>
<comment type="caution">
    <text evidence="3">The sequence shown here is derived from an EMBL/GenBank/DDBJ whole genome shotgun (WGS) entry which is preliminary data.</text>
</comment>